<proteinExistence type="predicted"/>
<accession>A0AAU9V1Z5</accession>
<comment type="caution">
    <text evidence="1">The sequence shown here is derived from an EMBL/GenBank/DDBJ whole genome shotgun (WGS) entry which is preliminary data.</text>
</comment>
<organism evidence="1 2">
    <name type="scientific">Euphydryas editha</name>
    <name type="common">Edith's checkerspot</name>
    <dbReference type="NCBI Taxonomy" id="104508"/>
    <lineage>
        <taxon>Eukaryota</taxon>
        <taxon>Metazoa</taxon>
        <taxon>Ecdysozoa</taxon>
        <taxon>Arthropoda</taxon>
        <taxon>Hexapoda</taxon>
        <taxon>Insecta</taxon>
        <taxon>Pterygota</taxon>
        <taxon>Neoptera</taxon>
        <taxon>Endopterygota</taxon>
        <taxon>Lepidoptera</taxon>
        <taxon>Glossata</taxon>
        <taxon>Ditrysia</taxon>
        <taxon>Papilionoidea</taxon>
        <taxon>Nymphalidae</taxon>
        <taxon>Nymphalinae</taxon>
        <taxon>Euphydryas</taxon>
    </lineage>
</organism>
<evidence type="ECO:0000313" key="2">
    <source>
        <dbReference type="Proteomes" id="UP001153954"/>
    </source>
</evidence>
<evidence type="ECO:0000313" key="1">
    <source>
        <dbReference type="EMBL" id="CAH2105569.1"/>
    </source>
</evidence>
<protein>
    <submittedName>
        <fullName evidence="1">Uncharacterized protein</fullName>
    </submittedName>
</protein>
<sequence>MQSFIGSKFSDMKQFKKNVVFSLAGMSSSIKINGETVTFNPLTIFHRTVIAKKNEKDVADQLLTYELTPFPMAPFHEGVIRKGKKSSLYDILPVEYSLRYYVDGGFLLHRMKWKPSSNVTLIYHQYITYVQNHNGPNCMVVFDGYSNVNSTKQTE</sequence>
<dbReference type="Proteomes" id="UP001153954">
    <property type="component" value="Unassembled WGS sequence"/>
</dbReference>
<reference evidence="1" key="1">
    <citation type="submission" date="2022-03" db="EMBL/GenBank/DDBJ databases">
        <authorList>
            <person name="Tunstrom K."/>
        </authorList>
    </citation>
    <scope>NUCLEOTIDE SEQUENCE</scope>
</reference>
<keyword evidence="2" id="KW-1185">Reference proteome</keyword>
<gene>
    <name evidence="1" type="ORF">EEDITHA_LOCUS19812</name>
</gene>
<name>A0AAU9V1Z5_EUPED</name>
<dbReference type="EMBL" id="CAKOGL010000028">
    <property type="protein sequence ID" value="CAH2105569.1"/>
    <property type="molecule type" value="Genomic_DNA"/>
</dbReference>
<dbReference type="AlphaFoldDB" id="A0AAU9V1Z5"/>